<dbReference type="GO" id="GO:0005829">
    <property type="term" value="C:cytosol"/>
    <property type="evidence" value="ECO:0007669"/>
    <property type="project" value="TreeGrafter"/>
</dbReference>
<evidence type="ECO:0000313" key="7">
    <source>
        <dbReference type="EMBL" id="RHW51992.1"/>
    </source>
</evidence>
<dbReference type="GO" id="GO:0009443">
    <property type="term" value="P:pyridoxal 5'-phosphate salvage"/>
    <property type="evidence" value="ECO:0007669"/>
    <property type="project" value="InterPro"/>
</dbReference>
<evidence type="ECO:0000256" key="1">
    <source>
        <dbReference type="ARBA" id="ARBA00012104"/>
    </source>
</evidence>
<dbReference type="EC" id="2.7.1.35" evidence="1"/>
<dbReference type="EMBL" id="QOCR01000001">
    <property type="protein sequence ID" value="RHW51992.1"/>
    <property type="molecule type" value="Genomic_DNA"/>
</dbReference>
<comment type="caution">
    <text evidence="7">The sequence shown here is derived from an EMBL/GenBank/DDBJ whole genome shotgun (WGS) entry which is preliminary data.</text>
</comment>
<gene>
    <name evidence="7" type="ORF">DS831_01285</name>
</gene>
<dbReference type="InterPro" id="IPR013749">
    <property type="entry name" value="PM/HMP-P_kinase-1"/>
</dbReference>
<keyword evidence="8" id="KW-1185">Reference proteome</keyword>
<dbReference type="AlphaFoldDB" id="A0A3R6YTY6"/>
<evidence type="ECO:0000256" key="3">
    <source>
        <dbReference type="ARBA" id="ARBA00022741"/>
    </source>
</evidence>
<evidence type="ECO:0000256" key="2">
    <source>
        <dbReference type="ARBA" id="ARBA00022679"/>
    </source>
</evidence>
<accession>A0A3R6YTY6</accession>
<dbReference type="Gene3D" id="3.40.1190.20">
    <property type="match status" value="1"/>
</dbReference>
<keyword evidence="3" id="KW-0547">Nucleotide-binding</keyword>
<dbReference type="InterPro" id="IPR004625">
    <property type="entry name" value="PyrdxlKinase"/>
</dbReference>
<name>A0A3R6YTY6_9LACO</name>
<dbReference type="OrthoDB" id="9800808at2"/>
<dbReference type="SUPFAM" id="SSF53613">
    <property type="entry name" value="Ribokinase-like"/>
    <property type="match status" value="1"/>
</dbReference>
<dbReference type="GO" id="GO:0005524">
    <property type="term" value="F:ATP binding"/>
    <property type="evidence" value="ECO:0007669"/>
    <property type="project" value="UniProtKB-KW"/>
</dbReference>
<evidence type="ECO:0000313" key="8">
    <source>
        <dbReference type="Proteomes" id="UP000284109"/>
    </source>
</evidence>
<evidence type="ECO:0000259" key="6">
    <source>
        <dbReference type="Pfam" id="PF08543"/>
    </source>
</evidence>
<keyword evidence="4" id="KW-0418">Kinase</keyword>
<sequence>MVSVTKRFLLAQDWSSWGDISLQTASALFQLWGLPTVSLPVKLLAAHTGWDKQAPSIDLNAWVQQTLDHWQMVQWSGIYLGYLGSNSLIDLWLSYLKQQSCPIILDPAMADHGKLYHGLSAHYVDRQKQLLPLVDVLTPNLTEAQLLVGFPITDADTLKQALQSLAQQLRGHHVVITSVAYKNQLGCAYLDGQKTRLILQPRQPRQLFGSGDLFTSLLAIFIFTGAPFETAVVQATKLTTLALQRTALTSRDIQIATIIPDLLRLRDDNHE</sequence>
<keyword evidence="5" id="KW-0067">ATP-binding</keyword>
<reference evidence="7 8" key="1">
    <citation type="submission" date="2018-07" db="EMBL/GenBank/DDBJ databases">
        <title>Genome sequences of six Lactobacillus spp. isolated from bumble bee guts.</title>
        <authorList>
            <person name="Motta E.V.S."/>
            <person name="Moran N.A."/>
        </authorList>
    </citation>
    <scope>NUCLEOTIDE SEQUENCE [LARGE SCALE GENOMIC DNA]</scope>
    <source>
        <strain evidence="7 8">BI-1.1</strain>
    </source>
</reference>
<dbReference type="PANTHER" id="PTHR10534:SF2">
    <property type="entry name" value="PYRIDOXAL KINASE"/>
    <property type="match status" value="1"/>
</dbReference>
<dbReference type="Proteomes" id="UP000284109">
    <property type="component" value="Unassembled WGS sequence"/>
</dbReference>
<dbReference type="Pfam" id="PF08543">
    <property type="entry name" value="Phos_pyr_kin"/>
    <property type="match status" value="1"/>
</dbReference>
<proteinExistence type="predicted"/>
<evidence type="ECO:0000256" key="5">
    <source>
        <dbReference type="ARBA" id="ARBA00022840"/>
    </source>
</evidence>
<keyword evidence="2" id="KW-0808">Transferase</keyword>
<dbReference type="InterPro" id="IPR029056">
    <property type="entry name" value="Ribokinase-like"/>
</dbReference>
<feature type="domain" description="Pyridoxamine kinase/Phosphomethylpyrimidine kinase" evidence="6">
    <location>
        <begin position="43"/>
        <end position="246"/>
    </location>
</feature>
<dbReference type="PANTHER" id="PTHR10534">
    <property type="entry name" value="PYRIDOXAL KINASE"/>
    <property type="match status" value="1"/>
</dbReference>
<organism evidence="7 8">
    <name type="scientific">Bombilactobacillus bombi</name>
    <dbReference type="NCBI Taxonomy" id="1303590"/>
    <lineage>
        <taxon>Bacteria</taxon>
        <taxon>Bacillati</taxon>
        <taxon>Bacillota</taxon>
        <taxon>Bacilli</taxon>
        <taxon>Lactobacillales</taxon>
        <taxon>Lactobacillaceae</taxon>
        <taxon>Bombilactobacillus</taxon>
    </lineage>
</organism>
<protein>
    <recommendedName>
        <fullName evidence="1">pyridoxal kinase</fullName>
        <ecNumber evidence="1">2.7.1.35</ecNumber>
    </recommendedName>
</protein>
<dbReference type="GO" id="GO:0008478">
    <property type="term" value="F:pyridoxal kinase activity"/>
    <property type="evidence" value="ECO:0007669"/>
    <property type="project" value="UniProtKB-EC"/>
</dbReference>
<evidence type="ECO:0000256" key="4">
    <source>
        <dbReference type="ARBA" id="ARBA00022777"/>
    </source>
</evidence>